<dbReference type="Pfam" id="PF12793">
    <property type="entry name" value="SgrR_N"/>
    <property type="match status" value="1"/>
</dbReference>
<dbReference type="Gene3D" id="3.10.105.10">
    <property type="entry name" value="Dipeptide-binding Protein, Domain 3"/>
    <property type="match status" value="1"/>
</dbReference>
<dbReference type="InterPro" id="IPR039424">
    <property type="entry name" value="SBP_5"/>
</dbReference>
<dbReference type="EMBL" id="JACHGH010000017">
    <property type="protein sequence ID" value="MBB6455258.1"/>
    <property type="molecule type" value="Genomic_DNA"/>
</dbReference>
<keyword evidence="2 5" id="KW-0238">DNA-binding</keyword>
<dbReference type="PROSITE" id="PS01040">
    <property type="entry name" value="SBP_BACTERIAL_5"/>
    <property type="match status" value="1"/>
</dbReference>
<feature type="domain" description="Transcriptional regulator SgrR N-terminal HTH" evidence="4">
    <location>
        <begin position="14"/>
        <end position="99"/>
    </location>
</feature>
<proteinExistence type="predicted"/>
<evidence type="ECO:0000259" key="3">
    <source>
        <dbReference type="Pfam" id="PF00496"/>
    </source>
</evidence>
<dbReference type="AlphaFoldDB" id="A0A841QA05"/>
<evidence type="ECO:0000256" key="1">
    <source>
        <dbReference type="ARBA" id="ARBA00004193"/>
    </source>
</evidence>
<dbReference type="InterPro" id="IPR023765">
    <property type="entry name" value="SBP_5_CS"/>
</dbReference>
<dbReference type="GO" id="GO:0003677">
    <property type="term" value="F:DNA binding"/>
    <property type="evidence" value="ECO:0007669"/>
    <property type="project" value="UniProtKB-KW"/>
</dbReference>
<sequence length="582" mass="69234">MREDLSYFEMRAQFFSKEQNQRVAFKMADLEKIWFCTKKNVKRKLKKYELAGKLSYEPGQGRGVHSVLKFVHPFQEEVEEFIKSSVEREHLEQIVHLLQLPIPKQWITSFSEEVKSLFGFQSPHENKDVLRTLIARNLTTLDPLYSSVTFECHIINQLGDTLVTYNQKEDRIEPHLAHHWREDNDYKIWTFYLRKGIKFHHQKHLTSKDVKYTFDRFNEKYSPHKWLTADVMEVEIMSPFSVRFHLKESNPFFLRYISSVNLVILPCDMIFDEHKWIGTGPFKLKERTDNKLIIEANNDYFLERPLLDEIQFWRVPIESAGKSTFEILTETNPIKPIKKQDIEVGFRFLAFNFNRSSVVDNLLFRKAIYHLLDMEKMWGDLNRKNLVPSTSYFPWKSTTPVKDNDKVEEYLKGSDYKGEILSLYALNYPAAIEEARWFSQVAKEKGINLEIKLFDLEGLFAKSIEEDAHMILLGDVSSIDYQLSFLGAFYNESLLFRRFFNEEQWSLIDKKLKLIKKASTNEDRERIMELVEQFLYEQRMIVFLHHPIRTRLFNPMIKDIEVASFAQINFQKLWVEPEEKDS</sequence>
<feature type="domain" description="Solute-binding protein family 5" evidence="3">
    <location>
        <begin position="172"/>
        <end position="491"/>
    </location>
</feature>
<evidence type="ECO:0000256" key="2">
    <source>
        <dbReference type="ARBA" id="ARBA00023125"/>
    </source>
</evidence>
<dbReference type="GO" id="GO:0015833">
    <property type="term" value="P:peptide transport"/>
    <property type="evidence" value="ECO:0007669"/>
    <property type="project" value="TreeGrafter"/>
</dbReference>
<dbReference type="Pfam" id="PF00496">
    <property type="entry name" value="SBP_bac_5"/>
    <property type="match status" value="1"/>
</dbReference>
<organism evidence="5 6">
    <name type="scientific">Salirhabdus euzebyi</name>
    <dbReference type="NCBI Taxonomy" id="394506"/>
    <lineage>
        <taxon>Bacteria</taxon>
        <taxon>Bacillati</taxon>
        <taxon>Bacillota</taxon>
        <taxon>Bacilli</taxon>
        <taxon>Bacillales</taxon>
        <taxon>Bacillaceae</taxon>
        <taxon>Salirhabdus</taxon>
    </lineage>
</organism>
<protein>
    <submittedName>
        <fullName evidence="5">MarR-like DNA-binding transcriptional regulator SgrR of sgrS sRNA</fullName>
    </submittedName>
</protein>
<dbReference type="SUPFAM" id="SSF53850">
    <property type="entry name" value="Periplasmic binding protein-like II"/>
    <property type="match status" value="1"/>
</dbReference>
<dbReference type="PANTHER" id="PTHR30290:SF72">
    <property type="entry name" value="HTH-TYPE TRANSCRIPTIONAL REGULATOR SGRR"/>
    <property type="match status" value="1"/>
</dbReference>
<dbReference type="Gene3D" id="3.40.190.10">
    <property type="entry name" value="Periplasmic binding protein-like II"/>
    <property type="match status" value="1"/>
</dbReference>
<dbReference type="InterPro" id="IPR000914">
    <property type="entry name" value="SBP_5_dom"/>
</dbReference>
<evidence type="ECO:0000313" key="6">
    <source>
        <dbReference type="Proteomes" id="UP000581688"/>
    </source>
</evidence>
<evidence type="ECO:0000313" key="5">
    <source>
        <dbReference type="EMBL" id="MBB6455258.1"/>
    </source>
</evidence>
<accession>A0A841QA05</accession>
<evidence type="ECO:0000259" key="4">
    <source>
        <dbReference type="Pfam" id="PF12793"/>
    </source>
</evidence>
<reference evidence="5 6" key="1">
    <citation type="submission" date="2020-08" db="EMBL/GenBank/DDBJ databases">
        <title>Genomic Encyclopedia of Type Strains, Phase IV (KMG-IV): sequencing the most valuable type-strain genomes for metagenomic binning, comparative biology and taxonomic classification.</title>
        <authorList>
            <person name="Goeker M."/>
        </authorList>
    </citation>
    <scope>NUCLEOTIDE SEQUENCE [LARGE SCALE GENOMIC DNA]</scope>
    <source>
        <strain evidence="5 6">DSM 19612</strain>
    </source>
</reference>
<dbReference type="Proteomes" id="UP000581688">
    <property type="component" value="Unassembled WGS sequence"/>
</dbReference>
<dbReference type="GO" id="GO:1904680">
    <property type="term" value="F:peptide transmembrane transporter activity"/>
    <property type="evidence" value="ECO:0007669"/>
    <property type="project" value="TreeGrafter"/>
</dbReference>
<dbReference type="RefSeq" id="WP_174497730.1">
    <property type="nucleotide sequence ID" value="NZ_CADDWK010000018.1"/>
</dbReference>
<dbReference type="PANTHER" id="PTHR30290">
    <property type="entry name" value="PERIPLASMIC BINDING COMPONENT OF ABC TRANSPORTER"/>
    <property type="match status" value="1"/>
</dbReference>
<comment type="caution">
    <text evidence="5">The sequence shown here is derived from an EMBL/GenBank/DDBJ whole genome shotgun (WGS) entry which is preliminary data.</text>
</comment>
<keyword evidence="6" id="KW-1185">Reference proteome</keyword>
<gene>
    <name evidence="5" type="ORF">HNQ94_003755</name>
</gene>
<name>A0A841QA05_9BACI</name>
<comment type="subcellular location">
    <subcellularLocation>
        <location evidence="1">Cell membrane</location>
        <topology evidence="1">Lipid-anchor</topology>
    </subcellularLocation>
</comment>
<dbReference type="InterPro" id="IPR025370">
    <property type="entry name" value="SgrR_HTH_N"/>
</dbReference>
<dbReference type="GO" id="GO:0005886">
    <property type="term" value="C:plasma membrane"/>
    <property type="evidence" value="ECO:0007669"/>
    <property type="project" value="UniProtKB-SubCell"/>
</dbReference>